<proteinExistence type="predicted"/>
<gene>
    <name evidence="2" type="ORF">K452DRAFT_306685</name>
</gene>
<protein>
    <recommendedName>
        <fullName evidence="4">Life-span regulatory factor domain-containing protein</fullName>
    </recommendedName>
</protein>
<dbReference type="InterPro" id="IPR024368">
    <property type="entry name" value="Ecl1/2/3"/>
</dbReference>
<dbReference type="OrthoDB" id="3599883at2759"/>
<accession>A0A6A6BIU4</accession>
<feature type="compositionally biased region" description="Basic residues" evidence="1">
    <location>
        <begin position="9"/>
        <end position="18"/>
    </location>
</feature>
<name>A0A6A6BIU4_9PEZI</name>
<dbReference type="Pfam" id="PF12855">
    <property type="entry name" value="Ecl1"/>
    <property type="match status" value="1"/>
</dbReference>
<sequence>MATAYHARTPSHSKRARPSRPGLPKRNSSYSKSQLLGAPRKEEEEDDAMAASFLNYCTVCEKQIITPNNSILYCSESCRKKDHTKPISLDYYSPPQTPYTQCSFDELVSHPILSPRSPTSLPSKRLSYGFSEVSDDEADWVDEKPKVSEATRYLRASADTTSKRRPSYKRSTSSTPVPPNNRTPSLSHSPGSTASVSVPFTPNSRPLPSRTNPNYSKRSVDLVNPFAVQPITAPSSFSQFYSLKSMPSCQTSTGIAEGEMQMYKRTSLPSPGQGSLKELFAFSAMQAPPTSTASTMRPGW</sequence>
<feature type="region of interest" description="Disordered" evidence="1">
    <location>
        <begin position="151"/>
        <end position="216"/>
    </location>
</feature>
<feature type="region of interest" description="Disordered" evidence="1">
    <location>
        <begin position="1"/>
        <end position="44"/>
    </location>
</feature>
<reference evidence="2" key="1">
    <citation type="journal article" date="2020" name="Stud. Mycol.">
        <title>101 Dothideomycetes genomes: a test case for predicting lifestyles and emergence of pathogens.</title>
        <authorList>
            <person name="Haridas S."/>
            <person name="Albert R."/>
            <person name="Binder M."/>
            <person name="Bloem J."/>
            <person name="Labutti K."/>
            <person name="Salamov A."/>
            <person name="Andreopoulos B."/>
            <person name="Baker S."/>
            <person name="Barry K."/>
            <person name="Bills G."/>
            <person name="Bluhm B."/>
            <person name="Cannon C."/>
            <person name="Castanera R."/>
            <person name="Culley D."/>
            <person name="Daum C."/>
            <person name="Ezra D."/>
            <person name="Gonzalez J."/>
            <person name="Henrissat B."/>
            <person name="Kuo A."/>
            <person name="Liang C."/>
            <person name="Lipzen A."/>
            <person name="Lutzoni F."/>
            <person name="Magnuson J."/>
            <person name="Mondo S."/>
            <person name="Nolan M."/>
            <person name="Ohm R."/>
            <person name="Pangilinan J."/>
            <person name="Park H.-J."/>
            <person name="Ramirez L."/>
            <person name="Alfaro M."/>
            <person name="Sun H."/>
            <person name="Tritt A."/>
            <person name="Yoshinaga Y."/>
            <person name="Zwiers L.-H."/>
            <person name="Turgeon B."/>
            <person name="Goodwin S."/>
            <person name="Spatafora J."/>
            <person name="Crous P."/>
            <person name="Grigoriev I."/>
        </authorList>
    </citation>
    <scope>NUCLEOTIDE SEQUENCE</scope>
    <source>
        <strain evidence="2">CBS 121167</strain>
    </source>
</reference>
<dbReference type="AlphaFoldDB" id="A0A6A6BIU4"/>
<organism evidence="2 3">
    <name type="scientific">Aplosporella prunicola CBS 121167</name>
    <dbReference type="NCBI Taxonomy" id="1176127"/>
    <lineage>
        <taxon>Eukaryota</taxon>
        <taxon>Fungi</taxon>
        <taxon>Dikarya</taxon>
        <taxon>Ascomycota</taxon>
        <taxon>Pezizomycotina</taxon>
        <taxon>Dothideomycetes</taxon>
        <taxon>Dothideomycetes incertae sedis</taxon>
        <taxon>Botryosphaeriales</taxon>
        <taxon>Aplosporellaceae</taxon>
        <taxon>Aplosporella</taxon>
    </lineage>
</organism>
<feature type="compositionally biased region" description="Polar residues" evidence="1">
    <location>
        <begin position="182"/>
        <end position="216"/>
    </location>
</feature>
<keyword evidence="3" id="KW-1185">Reference proteome</keyword>
<evidence type="ECO:0008006" key="4">
    <source>
        <dbReference type="Google" id="ProtNLM"/>
    </source>
</evidence>
<dbReference type="EMBL" id="ML995480">
    <property type="protein sequence ID" value="KAF2144052.1"/>
    <property type="molecule type" value="Genomic_DNA"/>
</dbReference>
<dbReference type="GeneID" id="54300504"/>
<evidence type="ECO:0000313" key="2">
    <source>
        <dbReference type="EMBL" id="KAF2144052.1"/>
    </source>
</evidence>
<dbReference type="RefSeq" id="XP_033399764.1">
    <property type="nucleotide sequence ID" value="XM_033543007.1"/>
</dbReference>
<dbReference type="Proteomes" id="UP000799438">
    <property type="component" value="Unassembled WGS sequence"/>
</dbReference>
<evidence type="ECO:0000313" key="3">
    <source>
        <dbReference type="Proteomes" id="UP000799438"/>
    </source>
</evidence>
<evidence type="ECO:0000256" key="1">
    <source>
        <dbReference type="SAM" id="MobiDB-lite"/>
    </source>
</evidence>